<organism evidence="2 3">
    <name type="scientific">Aromia moschata</name>
    <dbReference type="NCBI Taxonomy" id="1265417"/>
    <lineage>
        <taxon>Eukaryota</taxon>
        <taxon>Metazoa</taxon>
        <taxon>Ecdysozoa</taxon>
        <taxon>Arthropoda</taxon>
        <taxon>Hexapoda</taxon>
        <taxon>Insecta</taxon>
        <taxon>Pterygota</taxon>
        <taxon>Neoptera</taxon>
        <taxon>Endopterygota</taxon>
        <taxon>Coleoptera</taxon>
        <taxon>Polyphaga</taxon>
        <taxon>Cucujiformia</taxon>
        <taxon>Chrysomeloidea</taxon>
        <taxon>Cerambycidae</taxon>
        <taxon>Cerambycinae</taxon>
        <taxon>Callichromatini</taxon>
        <taxon>Aromia</taxon>
    </lineage>
</organism>
<evidence type="ECO:0000313" key="2">
    <source>
        <dbReference type="EMBL" id="KAJ8946374.1"/>
    </source>
</evidence>
<gene>
    <name evidence="2" type="ORF">NQ318_010139</name>
</gene>
<keyword evidence="3" id="KW-1185">Reference proteome</keyword>
<proteinExistence type="predicted"/>
<accession>A0AAV8Y635</accession>
<name>A0AAV8Y635_9CUCU</name>
<reference evidence="2" key="1">
    <citation type="journal article" date="2023" name="Insect Mol. Biol.">
        <title>Genome sequencing provides insights into the evolution of gene families encoding plant cell wall-degrading enzymes in longhorned beetles.</title>
        <authorList>
            <person name="Shin N.R."/>
            <person name="Okamura Y."/>
            <person name="Kirsch R."/>
            <person name="Pauchet Y."/>
        </authorList>
    </citation>
    <scope>NUCLEOTIDE SEQUENCE</scope>
    <source>
        <strain evidence="2">AMC_N1</strain>
    </source>
</reference>
<feature type="transmembrane region" description="Helical" evidence="1">
    <location>
        <begin position="31"/>
        <end position="49"/>
    </location>
</feature>
<protein>
    <submittedName>
        <fullName evidence="2">Uncharacterized protein</fullName>
    </submittedName>
</protein>
<evidence type="ECO:0000256" key="1">
    <source>
        <dbReference type="SAM" id="Phobius"/>
    </source>
</evidence>
<keyword evidence="1" id="KW-1133">Transmembrane helix</keyword>
<comment type="caution">
    <text evidence="2">The sequence shown here is derived from an EMBL/GenBank/DDBJ whole genome shotgun (WGS) entry which is preliminary data.</text>
</comment>
<sequence length="89" mass="10575">MVKLTERERIKILCMIGFGDRMLTQKEVVEFLNTVTLGMFVIFLNLVDLQNQKKINLRFCWQYRKIVTQHLANWLLISIRNSDFSVHSS</sequence>
<dbReference type="EMBL" id="JAPWTK010000188">
    <property type="protein sequence ID" value="KAJ8946374.1"/>
    <property type="molecule type" value="Genomic_DNA"/>
</dbReference>
<dbReference type="AlphaFoldDB" id="A0AAV8Y635"/>
<keyword evidence="1" id="KW-0812">Transmembrane</keyword>
<evidence type="ECO:0000313" key="3">
    <source>
        <dbReference type="Proteomes" id="UP001162162"/>
    </source>
</evidence>
<keyword evidence="1" id="KW-0472">Membrane</keyword>
<dbReference type="Proteomes" id="UP001162162">
    <property type="component" value="Unassembled WGS sequence"/>
</dbReference>